<dbReference type="Proteomes" id="UP000054560">
    <property type="component" value="Unassembled WGS sequence"/>
</dbReference>
<evidence type="ECO:0000313" key="3">
    <source>
        <dbReference type="Proteomes" id="UP000054560"/>
    </source>
</evidence>
<dbReference type="Pfam" id="PF10572">
    <property type="entry name" value="UPF0556"/>
    <property type="match status" value="1"/>
</dbReference>
<dbReference type="OrthoDB" id="10061830at2759"/>
<feature type="non-terminal residue" evidence="2">
    <location>
        <position position="68"/>
    </location>
</feature>
<evidence type="ECO:0000313" key="2">
    <source>
        <dbReference type="EMBL" id="KNC71487.1"/>
    </source>
</evidence>
<gene>
    <name evidence="2" type="ORF">SARC_15973</name>
</gene>
<accession>A0A0L0F471</accession>
<dbReference type="InterPro" id="IPR018887">
    <property type="entry name" value="MYDGF"/>
</dbReference>
<name>A0A0L0F471_9EUKA</name>
<protein>
    <submittedName>
        <fullName evidence="2">Uncharacterized protein</fullName>
    </submittedName>
</protein>
<feature type="chain" id="PRO_5005537869" evidence="1">
    <location>
        <begin position="22"/>
        <end position="68"/>
    </location>
</feature>
<organism evidence="2 3">
    <name type="scientific">Sphaeroforma arctica JP610</name>
    <dbReference type="NCBI Taxonomy" id="667725"/>
    <lineage>
        <taxon>Eukaryota</taxon>
        <taxon>Ichthyosporea</taxon>
        <taxon>Ichthyophonida</taxon>
        <taxon>Sphaeroforma</taxon>
    </lineage>
</organism>
<proteinExistence type="predicted"/>
<dbReference type="AlphaFoldDB" id="A0A0L0F471"/>
<sequence>MVPFVTLLMCVWCLVIGSTKADDIENGIGHEYFKKFQIKPNGLTESVSLKRGKVECTFEWATTGGTDE</sequence>
<dbReference type="RefSeq" id="XP_014145389.1">
    <property type="nucleotide sequence ID" value="XM_014289914.1"/>
</dbReference>
<keyword evidence="3" id="KW-1185">Reference proteome</keyword>
<dbReference type="EMBL" id="KQ248710">
    <property type="protein sequence ID" value="KNC71487.1"/>
    <property type="molecule type" value="Genomic_DNA"/>
</dbReference>
<evidence type="ECO:0000256" key="1">
    <source>
        <dbReference type="SAM" id="SignalP"/>
    </source>
</evidence>
<keyword evidence="1" id="KW-0732">Signal</keyword>
<feature type="signal peptide" evidence="1">
    <location>
        <begin position="1"/>
        <end position="21"/>
    </location>
</feature>
<dbReference type="GeneID" id="25916477"/>
<reference evidence="2 3" key="1">
    <citation type="submission" date="2011-02" db="EMBL/GenBank/DDBJ databases">
        <title>The Genome Sequence of Sphaeroforma arctica JP610.</title>
        <authorList>
            <consortium name="The Broad Institute Genome Sequencing Platform"/>
            <person name="Russ C."/>
            <person name="Cuomo C."/>
            <person name="Young S.K."/>
            <person name="Zeng Q."/>
            <person name="Gargeya S."/>
            <person name="Alvarado L."/>
            <person name="Berlin A."/>
            <person name="Chapman S.B."/>
            <person name="Chen Z."/>
            <person name="Freedman E."/>
            <person name="Gellesch M."/>
            <person name="Goldberg J."/>
            <person name="Griggs A."/>
            <person name="Gujja S."/>
            <person name="Heilman E."/>
            <person name="Heiman D."/>
            <person name="Howarth C."/>
            <person name="Mehta T."/>
            <person name="Neiman D."/>
            <person name="Pearson M."/>
            <person name="Roberts A."/>
            <person name="Saif S."/>
            <person name="Shea T."/>
            <person name="Shenoy N."/>
            <person name="Sisk P."/>
            <person name="Stolte C."/>
            <person name="Sykes S."/>
            <person name="White J."/>
            <person name="Yandava C."/>
            <person name="Burger G."/>
            <person name="Gray M.W."/>
            <person name="Holland P.W.H."/>
            <person name="King N."/>
            <person name="Lang F.B.F."/>
            <person name="Roger A.J."/>
            <person name="Ruiz-Trillo I."/>
            <person name="Haas B."/>
            <person name="Nusbaum C."/>
            <person name="Birren B."/>
        </authorList>
    </citation>
    <scope>NUCLEOTIDE SEQUENCE [LARGE SCALE GENOMIC DNA]</scope>
    <source>
        <strain evidence="2 3">JP610</strain>
    </source>
</reference>